<proteinExistence type="predicted"/>
<feature type="domain" description="Glycosyltransferase subfamily 4-like N-terminal" evidence="2">
    <location>
        <begin position="27"/>
        <end position="178"/>
    </location>
</feature>
<dbReference type="CDD" id="cd03801">
    <property type="entry name" value="GT4_PimA-like"/>
    <property type="match status" value="1"/>
</dbReference>
<evidence type="ECO:0000259" key="2">
    <source>
        <dbReference type="Pfam" id="PF13439"/>
    </source>
</evidence>
<dbReference type="EMBL" id="CP001359">
    <property type="protein sequence ID" value="ACL66127.1"/>
    <property type="molecule type" value="Genomic_DNA"/>
</dbReference>
<dbReference type="Pfam" id="PF13439">
    <property type="entry name" value="Glyco_transf_4"/>
    <property type="match status" value="1"/>
</dbReference>
<dbReference type="SUPFAM" id="SSF53756">
    <property type="entry name" value="UDP-Glycosyltransferase/glycogen phosphorylase"/>
    <property type="match status" value="1"/>
</dbReference>
<dbReference type="Proteomes" id="UP000007089">
    <property type="component" value="Chromosome"/>
</dbReference>
<gene>
    <name evidence="3" type="ordered locus">A2cp1_2790</name>
</gene>
<dbReference type="InterPro" id="IPR028098">
    <property type="entry name" value="Glyco_trans_4-like_N"/>
</dbReference>
<keyword evidence="4" id="KW-1185">Reference proteome</keyword>
<evidence type="ECO:0000313" key="4">
    <source>
        <dbReference type="Proteomes" id="UP000007089"/>
    </source>
</evidence>
<organism evidence="3 4">
    <name type="scientific">Anaeromyxobacter dehalogenans (strain ATCC BAA-258 / DSM 21875 / 2CP-1)</name>
    <dbReference type="NCBI Taxonomy" id="455488"/>
    <lineage>
        <taxon>Bacteria</taxon>
        <taxon>Pseudomonadati</taxon>
        <taxon>Myxococcota</taxon>
        <taxon>Myxococcia</taxon>
        <taxon>Myxococcales</taxon>
        <taxon>Cystobacterineae</taxon>
        <taxon>Anaeromyxobacteraceae</taxon>
        <taxon>Anaeromyxobacter</taxon>
    </lineage>
</organism>
<evidence type="ECO:0000259" key="1">
    <source>
        <dbReference type="Pfam" id="PF00534"/>
    </source>
</evidence>
<dbReference type="KEGG" id="acp:A2cp1_2790"/>
<dbReference type="InterPro" id="IPR050194">
    <property type="entry name" value="Glycosyltransferase_grp1"/>
</dbReference>
<dbReference type="RefSeq" id="WP_012633886.1">
    <property type="nucleotide sequence ID" value="NC_011891.1"/>
</dbReference>
<dbReference type="HOGENOM" id="CLU_816142_0_0_7"/>
<dbReference type="Pfam" id="PF00534">
    <property type="entry name" value="Glycos_transf_1"/>
    <property type="match status" value="1"/>
</dbReference>
<dbReference type="InterPro" id="IPR001296">
    <property type="entry name" value="Glyco_trans_1"/>
</dbReference>
<dbReference type="PANTHER" id="PTHR45947:SF3">
    <property type="entry name" value="SULFOQUINOVOSYL TRANSFERASE SQD2"/>
    <property type="match status" value="1"/>
</dbReference>
<accession>B8JE62</accession>
<dbReference type="Gene3D" id="3.40.50.2000">
    <property type="entry name" value="Glycogen Phosphorylase B"/>
    <property type="match status" value="2"/>
</dbReference>
<reference evidence="3" key="1">
    <citation type="submission" date="2009-01" db="EMBL/GenBank/DDBJ databases">
        <title>Complete sequence of Anaeromyxobacter dehalogenans 2CP-1.</title>
        <authorList>
            <consortium name="US DOE Joint Genome Institute"/>
            <person name="Lucas S."/>
            <person name="Copeland A."/>
            <person name="Lapidus A."/>
            <person name="Glavina del Rio T."/>
            <person name="Dalin E."/>
            <person name="Tice H."/>
            <person name="Bruce D."/>
            <person name="Goodwin L."/>
            <person name="Pitluck S."/>
            <person name="Saunders E."/>
            <person name="Brettin T."/>
            <person name="Detter J.C."/>
            <person name="Han C."/>
            <person name="Larimer F."/>
            <person name="Land M."/>
            <person name="Hauser L."/>
            <person name="Kyrpides N."/>
            <person name="Ovchinnikova G."/>
            <person name="Beliaev A.S."/>
            <person name="Richardson P."/>
        </authorList>
    </citation>
    <scope>NUCLEOTIDE SEQUENCE</scope>
    <source>
        <strain evidence="3">2CP-1</strain>
    </source>
</reference>
<dbReference type="CAZy" id="GT4">
    <property type="family name" value="Glycosyltransferase Family 4"/>
</dbReference>
<dbReference type="GO" id="GO:0016757">
    <property type="term" value="F:glycosyltransferase activity"/>
    <property type="evidence" value="ECO:0007669"/>
    <property type="project" value="InterPro"/>
</dbReference>
<dbReference type="PANTHER" id="PTHR45947">
    <property type="entry name" value="SULFOQUINOVOSYL TRANSFERASE SQD2"/>
    <property type="match status" value="1"/>
</dbReference>
<feature type="domain" description="Glycosyl transferase family 1" evidence="1">
    <location>
        <begin position="188"/>
        <end position="356"/>
    </location>
</feature>
<keyword evidence="3" id="KW-0808">Transferase</keyword>
<evidence type="ECO:0000313" key="3">
    <source>
        <dbReference type="EMBL" id="ACL66127.1"/>
    </source>
</evidence>
<sequence>MSAAVRGSGVPMRVLELLSSAWWTGPAERMASVARELRARGHHVEVAVDALREGNLREALRARGFPPREDLALSTKAGPVAYLRDVRHLAAAARDLDVLHANFSHDHTLALLALRRRGARRVVRTVHSSRSLRTNPLQRLVHRATDGLIAVCEAHARALVERFGVPEDRVLATRGAVDADAFRPDGPDLRAALGIEPGAPVAGIVSRIKPGRRHEDLVEAFRLVADRLPEARLVIVGRGEGEEAIRVRVAHRGLQRQVVFAGYRTGPELAAAYRTFDANVLLAEGNDGTCRALLEGMAAGRAGVAYRFGAPAEAIVDGTTGLLAAEGDVPALGAALIELLGAPARARALGAAARERMAALFTEAARGEAVERFLAQVLALPPARGAD</sequence>
<protein>
    <submittedName>
        <fullName evidence="3">Glycosyl transferase group 1</fullName>
    </submittedName>
</protein>
<name>B8JE62_ANAD2</name>
<dbReference type="AlphaFoldDB" id="B8JE62"/>